<keyword evidence="3" id="KW-0449">Lipoprotein</keyword>
<dbReference type="Pfam" id="PF03781">
    <property type="entry name" value="FGE-sulfatase"/>
    <property type="match status" value="2"/>
</dbReference>
<dbReference type="SUPFAM" id="SSF56436">
    <property type="entry name" value="C-type lectin-like"/>
    <property type="match status" value="1"/>
</dbReference>
<keyword evidence="4" id="KW-1185">Reference proteome</keyword>
<gene>
    <name evidence="3" type="ORF">D1614_09985</name>
</gene>
<dbReference type="RefSeq" id="WP_119437764.1">
    <property type="nucleotide sequence ID" value="NZ_QWGR01000004.1"/>
</dbReference>
<dbReference type="InterPro" id="IPR016187">
    <property type="entry name" value="CTDL_fold"/>
</dbReference>
<comment type="caution">
    <text evidence="3">The sequence shown here is derived from an EMBL/GenBank/DDBJ whole genome shotgun (WGS) entry which is preliminary data.</text>
</comment>
<dbReference type="GO" id="GO:0120147">
    <property type="term" value="F:formylglycine-generating oxidase activity"/>
    <property type="evidence" value="ECO:0007669"/>
    <property type="project" value="TreeGrafter"/>
</dbReference>
<dbReference type="Proteomes" id="UP000265926">
    <property type="component" value="Unassembled WGS sequence"/>
</dbReference>
<dbReference type="PROSITE" id="PS51257">
    <property type="entry name" value="PROKAR_LIPOPROTEIN"/>
    <property type="match status" value="1"/>
</dbReference>
<dbReference type="AlphaFoldDB" id="A0A399T1D9"/>
<dbReference type="PANTHER" id="PTHR23150">
    <property type="entry name" value="SULFATASE MODIFYING FACTOR 1, 2"/>
    <property type="match status" value="1"/>
</dbReference>
<dbReference type="EMBL" id="QWGR01000004">
    <property type="protein sequence ID" value="RIJ48844.1"/>
    <property type="molecule type" value="Genomic_DNA"/>
</dbReference>
<organism evidence="3 4">
    <name type="scientific">Maribellus luteus</name>
    <dbReference type="NCBI Taxonomy" id="2305463"/>
    <lineage>
        <taxon>Bacteria</taxon>
        <taxon>Pseudomonadati</taxon>
        <taxon>Bacteroidota</taxon>
        <taxon>Bacteroidia</taxon>
        <taxon>Marinilabiliales</taxon>
        <taxon>Prolixibacteraceae</taxon>
        <taxon>Maribellus</taxon>
    </lineage>
</organism>
<keyword evidence="1" id="KW-0732">Signal</keyword>
<feature type="domain" description="Sulfatase-modifying factor enzyme-like" evidence="2">
    <location>
        <begin position="254"/>
        <end position="441"/>
    </location>
</feature>
<accession>A0A399T1D9</accession>
<dbReference type="OrthoDB" id="9768004at2"/>
<dbReference type="InterPro" id="IPR051043">
    <property type="entry name" value="Sulfatase_Mod_Factor_Kinase"/>
</dbReference>
<sequence>MRKPLLIAVVFTLALSLSGCLGGGSGGNGELVGVQKRQRFKETQPYGMVYIRRGSFNIGPSDQDASSAGVPTKTVSQEPFWMDDTEITNNEYRQFVGWVKEKMAREMLADQYPEFMITEDRQGNPIDPPQINWDEKIDWEDPDMQMAMEDLYIPENERFFGKKEIDARKLFYEYWWVDLNQAAKRSNSYNYETQRYEGNVYNTEGDLVPIENRSSFMMRDQVHVYPDTLCWIRDFTYSYNEPLATRYFWHPGFDEYPVVGVTWKQVNAFCNWRTKIQSDYLDERGEPTLMEYRLPTEVEWEYAARGGKDFSMYPWGGYYTRDDKGVFLANFKPLRGNYVEDGGIASMKVGSYDPNEYGLYDMSGNVAEWTSTAYDEAGYNYFSDLNPTFTYNARKDDPPVMKRKVIRGGSWKDISQFVQVSTRSFEYQDTTKSYVGFRCVRSTFGDEF</sequence>
<evidence type="ECO:0000259" key="2">
    <source>
        <dbReference type="Pfam" id="PF03781"/>
    </source>
</evidence>
<dbReference type="Gene3D" id="3.90.1580.10">
    <property type="entry name" value="paralog of FGE (formylglycine-generating enzyme)"/>
    <property type="match status" value="2"/>
</dbReference>
<feature type="signal peptide" evidence="1">
    <location>
        <begin position="1"/>
        <end position="22"/>
    </location>
</feature>
<proteinExistence type="predicted"/>
<evidence type="ECO:0000313" key="4">
    <source>
        <dbReference type="Proteomes" id="UP000265926"/>
    </source>
</evidence>
<evidence type="ECO:0000256" key="1">
    <source>
        <dbReference type="SAM" id="SignalP"/>
    </source>
</evidence>
<reference evidence="3 4" key="1">
    <citation type="submission" date="2018-08" db="EMBL/GenBank/DDBJ databases">
        <title>Pallidiluteibacterium maritimus gen. nov., sp. nov., isolated from coastal sediment.</title>
        <authorList>
            <person name="Zhou L.Y."/>
        </authorList>
    </citation>
    <scope>NUCLEOTIDE SEQUENCE [LARGE SCALE GENOMIC DNA]</scope>
    <source>
        <strain evidence="3 4">XSD2</strain>
    </source>
</reference>
<feature type="domain" description="Sulfatase-modifying factor enzyme-like" evidence="2">
    <location>
        <begin position="47"/>
        <end position="150"/>
    </location>
</feature>
<name>A0A399T1D9_9BACT</name>
<evidence type="ECO:0000313" key="3">
    <source>
        <dbReference type="EMBL" id="RIJ48844.1"/>
    </source>
</evidence>
<dbReference type="PANTHER" id="PTHR23150:SF19">
    <property type="entry name" value="FORMYLGLYCINE-GENERATING ENZYME"/>
    <property type="match status" value="1"/>
</dbReference>
<feature type="chain" id="PRO_5017222888" evidence="1">
    <location>
        <begin position="23"/>
        <end position="448"/>
    </location>
</feature>
<dbReference type="InterPro" id="IPR005532">
    <property type="entry name" value="SUMF_dom"/>
</dbReference>
<protein>
    <submittedName>
        <fullName evidence="3">Gliding motility-associated lipoprotein</fullName>
    </submittedName>
</protein>
<dbReference type="InterPro" id="IPR042095">
    <property type="entry name" value="SUMF_sf"/>
</dbReference>